<dbReference type="PROSITE" id="PS50330">
    <property type="entry name" value="UIM"/>
    <property type="match status" value="1"/>
</dbReference>
<dbReference type="Proteomes" id="UP000553632">
    <property type="component" value="Unassembled WGS sequence"/>
</dbReference>
<dbReference type="GO" id="GO:0006508">
    <property type="term" value="P:proteolysis"/>
    <property type="evidence" value="ECO:0007669"/>
    <property type="project" value="UniProtKB-KW"/>
</dbReference>
<feature type="compositionally biased region" description="Basic and acidic residues" evidence="2">
    <location>
        <begin position="50"/>
        <end position="69"/>
    </location>
</feature>
<comment type="similarity">
    <text evidence="1">Belongs to the MINDY deubiquitinase family. FAM188 subfamily.</text>
</comment>
<dbReference type="SMART" id="SM01174">
    <property type="entry name" value="DUF4205"/>
    <property type="match status" value="1"/>
</dbReference>
<gene>
    <name evidence="4" type="ORF">FOZ63_009974</name>
</gene>
<feature type="region of interest" description="Disordered" evidence="2">
    <location>
        <begin position="1"/>
        <end position="69"/>
    </location>
</feature>
<feature type="compositionally biased region" description="Basic and acidic residues" evidence="2">
    <location>
        <begin position="24"/>
        <end position="33"/>
    </location>
</feature>
<evidence type="ECO:0000256" key="1">
    <source>
        <dbReference type="ARBA" id="ARBA00011074"/>
    </source>
</evidence>
<dbReference type="Pfam" id="PF13898">
    <property type="entry name" value="MINDY-3_4_CD"/>
    <property type="match status" value="1"/>
</dbReference>
<evidence type="ECO:0000313" key="5">
    <source>
        <dbReference type="Proteomes" id="UP000553632"/>
    </source>
</evidence>
<comment type="caution">
    <text evidence="4">The sequence shown here is derived from an EMBL/GenBank/DDBJ whole genome shotgun (WGS) entry which is preliminary data.</text>
</comment>
<keyword evidence="5" id="KW-1185">Reference proteome</keyword>
<evidence type="ECO:0000256" key="2">
    <source>
        <dbReference type="SAM" id="MobiDB-lite"/>
    </source>
</evidence>
<sequence length="590" mass="64701">MSQESPNEDPELAEAIRLSLIDSEAERTKRDAEDAGLQETLRLSMGSEAGPRKEKEPLAQPDVEERYPTAEEYAEAKAQLYRAGIPPTCDLLTALEKASEGEDDSWIKSPGCKRLRSNSLVSDSEGLRFDPAEMQFSEMPTALANQIWDVLFGPGPVPSEGCDPGDIERWMHQPLTSWWQVENGQSQETLPFLVQHGGGPCGVLAALGGFVLRYLIFPDKESGPREDLGTVTAEARTAALIDSMATMMIRCKNQTEEADGYVCALVAASKDDCKGAPTMWRRSVQDIAEYQKLLIQYTGPLLDSQTAIVSFVVSLILTRGGPEMCRSDMDDPGNVLVGMFGHCSQELVNLCLLGRCVSNVFDGQESLGGGMMLRGVPADIPVVVGYITELEALRYVTVGSRYKNPELPLWVIGSPNHYTLLFSRNLNCVKRNPISVVRDKLTDIFDANCTDAGIATVEQADKMILHDIPDDLIPPGSSRTQMVAVVKESALDGSIVLYDSFQSTFCKALFGEARIAEVDADSRRPSAYTTYLYDGQKPGGPSLREIKVITSNIEERYAAADSNESLQKVIQTRWPNAVVQVLPPQEKVSF</sequence>
<dbReference type="PANTHER" id="PTHR12473:SF8">
    <property type="entry name" value="UBIQUITIN CARBOXYL-TERMINAL HYDROLASE MINDY-4-RELATED"/>
    <property type="match status" value="1"/>
</dbReference>
<evidence type="ECO:0000259" key="3">
    <source>
        <dbReference type="SMART" id="SM01174"/>
    </source>
</evidence>
<dbReference type="InterPro" id="IPR025257">
    <property type="entry name" value="MINDY-3/4_CD"/>
</dbReference>
<name>A0A7J6N9L9_PEROL</name>
<evidence type="ECO:0000313" key="4">
    <source>
        <dbReference type="EMBL" id="KAF4680602.1"/>
    </source>
</evidence>
<dbReference type="GO" id="GO:1990380">
    <property type="term" value="F:K48-linked deubiquitinase activity"/>
    <property type="evidence" value="ECO:0007669"/>
    <property type="project" value="InterPro"/>
</dbReference>
<reference evidence="4 5" key="1">
    <citation type="submission" date="2020-04" db="EMBL/GenBank/DDBJ databases">
        <title>Perkinsus olseni comparative genomics.</title>
        <authorList>
            <person name="Bogema D.R."/>
        </authorList>
    </citation>
    <scope>NUCLEOTIDE SEQUENCE [LARGE SCALE GENOMIC DNA]</scope>
    <source>
        <strain evidence="4 5">ATCC PRA-207</strain>
    </source>
</reference>
<feature type="domain" description="Deubiquitinating enzyme MINDY-3/4 conserved" evidence="3">
    <location>
        <begin position="148"/>
        <end position="492"/>
    </location>
</feature>
<dbReference type="PANTHER" id="PTHR12473">
    <property type="entry name" value="UBIQUITIN CARBOXYL-TERMINAL HYDROLASE MINDY-4-RELATED"/>
    <property type="match status" value="1"/>
</dbReference>
<accession>A0A7J6N9L9</accession>
<dbReference type="AlphaFoldDB" id="A0A7J6N9L9"/>
<dbReference type="OMA" id="INYSESM"/>
<feature type="compositionally biased region" description="Acidic residues" evidence="2">
    <location>
        <begin position="1"/>
        <end position="12"/>
    </location>
</feature>
<dbReference type="EMBL" id="JABANO010041079">
    <property type="protein sequence ID" value="KAF4680602.1"/>
    <property type="molecule type" value="Genomic_DNA"/>
</dbReference>
<protein>
    <recommendedName>
        <fullName evidence="3">Deubiquitinating enzyme MINDY-3/4 conserved domain-containing protein</fullName>
    </recommendedName>
</protein>
<dbReference type="GO" id="GO:0004843">
    <property type="term" value="F:cysteine-type deubiquitinase activity"/>
    <property type="evidence" value="ECO:0007669"/>
    <property type="project" value="UniProtKB-EC"/>
</dbReference>
<proteinExistence type="inferred from homology"/>
<dbReference type="GO" id="GO:0071108">
    <property type="term" value="P:protein K48-linked deubiquitination"/>
    <property type="evidence" value="ECO:0007669"/>
    <property type="project" value="InterPro"/>
</dbReference>
<dbReference type="InterPro" id="IPR039785">
    <property type="entry name" value="MINY3/4"/>
</dbReference>
<dbReference type="InterPro" id="IPR003903">
    <property type="entry name" value="UIM_dom"/>
</dbReference>
<organism evidence="4 5">
    <name type="scientific">Perkinsus olseni</name>
    <name type="common">Perkinsus atlanticus</name>
    <dbReference type="NCBI Taxonomy" id="32597"/>
    <lineage>
        <taxon>Eukaryota</taxon>
        <taxon>Sar</taxon>
        <taxon>Alveolata</taxon>
        <taxon>Perkinsozoa</taxon>
        <taxon>Perkinsea</taxon>
        <taxon>Perkinsida</taxon>
        <taxon>Perkinsidae</taxon>
        <taxon>Perkinsus</taxon>
    </lineage>
</organism>